<keyword evidence="4 9" id="KW-0349">Heme</keyword>
<comment type="pathway">
    <text evidence="2">Secondary metabolite biosynthesis.</text>
</comment>
<dbReference type="OrthoDB" id="2789670at2759"/>
<protein>
    <submittedName>
        <fullName evidence="12">Cytochrome P450</fullName>
    </submittedName>
</protein>
<feature type="binding site" description="axial binding residue" evidence="9">
    <location>
        <position position="468"/>
    </location>
    <ligand>
        <name>heme</name>
        <dbReference type="ChEBI" id="CHEBI:30413"/>
    </ligand>
    <ligandPart>
        <name>Fe</name>
        <dbReference type="ChEBI" id="CHEBI:18248"/>
    </ligandPart>
</feature>
<keyword evidence="11" id="KW-0472">Membrane</keyword>
<evidence type="ECO:0000313" key="12">
    <source>
        <dbReference type="EMBL" id="KAF9522454.1"/>
    </source>
</evidence>
<evidence type="ECO:0000256" key="9">
    <source>
        <dbReference type="PIRSR" id="PIRSR602401-1"/>
    </source>
</evidence>
<comment type="cofactor">
    <cofactor evidence="1 9">
        <name>heme</name>
        <dbReference type="ChEBI" id="CHEBI:30413"/>
    </cofactor>
</comment>
<reference evidence="12" key="1">
    <citation type="submission" date="2020-11" db="EMBL/GenBank/DDBJ databases">
        <authorList>
            <consortium name="DOE Joint Genome Institute"/>
            <person name="Ahrendt S."/>
            <person name="Riley R."/>
            <person name="Andreopoulos W."/>
            <person name="Labutti K."/>
            <person name="Pangilinan J."/>
            <person name="Ruiz-Duenas F.J."/>
            <person name="Barrasa J.M."/>
            <person name="Sanchez-Garcia M."/>
            <person name="Camarero S."/>
            <person name="Miyauchi S."/>
            <person name="Serrano A."/>
            <person name="Linde D."/>
            <person name="Babiker R."/>
            <person name="Drula E."/>
            <person name="Ayuso-Fernandez I."/>
            <person name="Pacheco R."/>
            <person name="Padilla G."/>
            <person name="Ferreira P."/>
            <person name="Barriuso J."/>
            <person name="Kellner H."/>
            <person name="Castanera R."/>
            <person name="Alfaro M."/>
            <person name="Ramirez L."/>
            <person name="Pisabarro A.G."/>
            <person name="Kuo A."/>
            <person name="Tritt A."/>
            <person name="Lipzen A."/>
            <person name="He G."/>
            <person name="Yan M."/>
            <person name="Ng V."/>
            <person name="Cullen D."/>
            <person name="Martin F."/>
            <person name="Rosso M.-N."/>
            <person name="Henrissat B."/>
            <person name="Hibbett D."/>
            <person name="Martinez A.T."/>
            <person name="Grigoriev I.V."/>
        </authorList>
    </citation>
    <scope>NUCLEOTIDE SEQUENCE</scope>
    <source>
        <strain evidence="12">CBS 506.95</strain>
    </source>
</reference>
<keyword evidence="13" id="KW-1185">Reference proteome</keyword>
<dbReference type="PROSITE" id="PS00086">
    <property type="entry name" value="CYTOCHROME_P450"/>
    <property type="match status" value="1"/>
</dbReference>
<gene>
    <name evidence="12" type="ORF">CPB83DRAFT_777073</name>
</gene>
<keyword evidence="8 10" id="KW-0503">Monooxygenase</keyword>
<dbReference type="Gene3D" id="1.10.630.10">
    <property type="entry name" value="Cytochrome P450"/>
    <property type="match status" value="1"/>
</dbReference>
<keyword evidence="11" id="KW-0812">Transmembrane</keyword>
<dbReference type="GO" id="GO:0005506">
    <property type="term" value="F:iron ion binding"/>
    <property type="evidence" value="ECO:0007669"/>
    <property type="project" value="InterPro"/>
</dbReference>
<dbReference type="InterPro" id="IPR050364">
    <property type="entry name" value="Cytochrome_P450_fung"/>
</dbReference>
<dbReference type="Pfam" id="PF00067">
    <property type="entry name" value="p450"/>
    <property type="match status" value="1"/>
</dbReference>
<dbReference type="AlphaFoldDB" id="A0A9P6JJ13"/>
<evidence type="ECO:0000256" key="1">
    <source>
        <dbReference type="ARBA" id="ARBA00001971"/>
    </source>
</evidence>
<dbReference type="SUPFAM" id="SSF48264">
    <property type="entry name" value="Cytochrome P450"/>
    <property type="match status" value="1"/>
</dbReference>
<keyword evidence="11" id="KW-1133">Transmembrane helix</keyword>
<dbReference type="InterPro" id="IPR001128">
    <property type="entry name" value="Cyt_P450"/>
</dbReference>
<evidence type="ECO:0000256" key="3">
    <source>
        <dbReference type="ARBA" id="ARBA00010617"/>
    </source>
</evidence>
<evidence type="ECO:0000256" key="2">
    <source>
        <dbReference type="ARBA" id="ARBA00005179"/>
    </source>
</evidence>
<evidence type="ECO:0000313" key="13">
    <source>
        <dbReference type="Proteomes" id="UP000807306"/>
    </source>
</evidence>
<keyword evidence="6 10" id="KW-0560">Oxidoreductase</keyword>
<comment type="similarity">
    <text evidence="3 10">Belongs to the cytochrome P450 family.</text>
</comment>
<evidence type="ECO:0000256" key="6">
    <source>
        <dbReference type="ARBA" id="ARBA00023002"/>
    </source>
</evidence>
<evidence type="ECO:0000256" key="4">
    <source>
        <dbReference type="ARBA" id="ARBA00022617"/>
    </source>
</evidence>
<dbReference type="InterPro" id="IPR036396">
    <property type="entry name" value="Cyt_P450_sf"/>
</dbReference>
<accession>A0A9P6JJ13</accession>
<dbReference type="GO" id="GO:0016705">
    <property type="term" value="F:oxidoreductase activity, acting on paired donors, with incorporation or reduction of molecular oxygen"/>
    <property type="evidence" value="ECO:0007669"/>
    <property type="project" value="InterPro"/>
</dbReference>
<dbReference type="InterPro" id="IPR017972">
    <property type="entry name" value="Cyt_P450_CS"/>
</dbReference>
<keyword evidence="5 9" id="KW-0479">Metal-binding</keyword>
<evidence type="ECO:0000256" key="11">
    <source>
        <dbReference type="SAM" id="Phobius"/>
    </source>
</evidence>
<evidence type="ECO:0000256" key="8">
    <source>
        <dbReference type="ARBA" id="ARBA00023033"/>
    </source>
</evidence>
<dbReference type="GO" id="GO:0004497">
    <property type="term" value="F:monooxygenase activity"/>
    <property type="evidence" value="ECO:0007669"/>
    <property type="project" value="UniProtKB-KW"/>
</dbReference>
<evidence type="ECO:0000256" key="5">
    <source>
        <dbReference type="ARBA" id="ARBA00022723"/>
    </source>
</evidence>
<dbReference type="Proteomes" id="UP000807306">
    <property type="component" value="Unassembled WGS sequence"/>
</dbReference>
<dbReference type="CDD" id="cd11065">
    <property type="entry name" value="CYP64-like"/>
    <property type="match status" value="1"/>
</dbReference>
<name>A0A9P6JJ13_9AGAR</name>
<dbReference type="GO" id="GO:0020037">
    <property type="term" value="F:heme binding"/>
    <property type="evidence" value="ECO:0007669"/>
    <property type="project" value="InterPro"/>
</dbReference>
<evidence type="ECO:0000256" key="7">
    <source>
        <dbReference type="ARBA" id="ARBA00023004"/>
    </source>
</evidence>
<feature type="transmembrane region" description="Helical" evidence="11">
    <location>
        <begin position="37"/>
        <end position="58"/>
    </location>
</feature>
<dbReference type="PANTHER" id="PTHR46300:SF7">
    <property type="entry name" value="P450, PUTATIVE (EUROFUNG)-RELATED"/>
    <property type="match status" value="1"/>
</dbReference>
<sequence length="536" mass="60766">MDTTLRAPRLCPYGGWRLVGFHFCHPHPARHFFKLNIMLDTSFILILCFVTILLVHLWKKSPYQLPPGPRGWPLIGNLLEIPKEYEWLYYATLEQDYGPISSLTVLGKTIIVLNTLEACRDVMEKNSAKCSGRPTLPFAGQMVGWDQQLVMSPYNKHFRLMRKFAHNFLGTKAAAQKYETVQEAEARTFALNASQDSEHFEQHLRTSIGAMVLRMSHGYLVRRDTQDPLTLLIEQSAKDFYIITRPGRWLVDLIPSIKHIPRWVPGAQFKVAAEQYRKRNVEQTDVPYQFVLQSMAEKTALPSMVSQALERGDLSAEEVYALKHVSSAMYGGALDTIISTVSKFLLMMILHPEIQRSIQNELDSVVGTHRLPNLRDKVNLSYFSAVQKEVTRFHPIGPLGIPHEASEDFPYRQYTIPKGSIVIGNIWNIAHNPGIYEDPYNFNPDRFLSNDAALDPEEFVFGFGRRLCPGIEVAQSTIFIVMATCLALFEITRALDVDGKPGVVKPEFTAGTVSHPKPFKCSFKLRSVDALALLRT</sequence>
<organism evidence="12 13">
    <name type="scientific">Crepidotus variabilis</name>
    <dbReference type="NCBI Taxonomy" id="179855"/>
    <lineage>
        <taxon>Eukaryota</taxon>
        <taxon>Fungi</taxon>
        <taxon>Dikarya</taxon>
        <taxon>Basidiomycota</taxon>
        <taxon>Agaricomycotina</taxon>
        <taxon>Agaricomycetes</taxon>
        <taxon>Agaricomycetidae</taxon>
        <taxon>Agaricales</taxon>
        <taxon>Agaricineae</taxon>
        <taxon>Crepidotaceae</taxon>
        <taxon>Crepidotus</taxon>
    </lineage>
</organism>
<dbReference type="PRINTS" id="PR00463">
    <property type="entry name" value="EP450I"/>
</dbReference>
<dbReference type="InterPro" id="IPR002401">
    <property type="entry name" value="Cyt_P450_E_grp-I"/>
</dbReference>
<keyword evidence="7 9" id="KW-0408">Iron</keyword>
<proteinExistence type="inferred from homology"/>
<comment type="caution">
    <text evidence="12">The sequence shown here is derived from an EMBL/GenBank/DDBJ whole genome shotgun (WGS) entry which is preliminary data.</text>
</comment>
<dbReference type="EMBL" id="MU157945">
    <property type="protein sequence ID" value="KAF9522454.1"/>
    <property type="molecule type" value="Genomic_DNA"/>
</dbReference>
<dbReference type="PANTHER" id="PTHR46300">
    <property type="entry name" value="P450, PUTATIVE (EUROFUNG)-RELATED-RELATED"/>
    <property type="match status" value="1"/>
</dbReference>
<evidence type="ECO:0000256" key="10">
    <source>
        <dbReference type="RuleBase" id="RU000461"/>
    </source>
</evidence>